<accession>R9I7N7</accession>
<comment type="caution">
    <text evidence="3">The sequence shown here is derived from an EMBL/GenBank/DDBJ whole genome shotgun (WGS) entry which is preliminary data.</text>
</comment>
<sequence>MKRTIYIMMAALSGMVCMPEADAQEAKDIIPGVSINNFSMEREGKFLNVAMDIDLKDLDVSSNCVVLLTPRLVNGIDSLDLPSVGIYGRRRYYYYVRNGIGGISGDDEKVYRASEKPDDIAYSNLTEYSDWMDGATLKFHRGDFGCCHNMLAEYDSILGRHHEAFFPALMFVQPKADIEKTRSLSGFAYIDFPVNQTVIYPDYHNNTVELSKIDDTIDSVRADKDITITSVWLKGYASPESPYKHNAELAIGRTAALKEHIGQLFHFADGIIDIDYEPENWEGLREYVATSNIDHREEILAMIDSDMEPDAKEWKIKRTYPKEYRFLLQYCYPYLRRTDYRIEYKIRIFYDVDEIRRVMAEQPQKLSQNEFYLVAKEYEPGTQEFTDVFETAVRMFPDDAVANLNAANAAIRRDDFAAARRYLAKAGDSAETMYARGALAVREKDYTMAIKCLEQAEKMGLQQATATLKELNGRRKR</sequence>
<keyword evidence="4" id="KW-1185">Reference proteome</keyword>
<dbReference type="GeneID" id="82151504"/>
<dbReference type="EMBL" id="ASSP01000023">
    <property type="protein sequence ID" value="EOS09405.1"/>
    <property type="molecule type" value="Genomic_DNA"/>
</dbReference>
<reference evidence="3 4" key="1">
    <citation type="submission" date="2013-04" db="EMBL/GenBank/DDBJ databases">
        <title>The Genome Sequence of Bacteroides massiliensis dnLKV3.</title>
        <authorList>
            <consortium name="The Broad Institute Genomics Platform"/>
            <consortium name="The Broad Institute Genome Sequencing Center for Infectious Disease"/>
            <person name="Earl A."/>
            <person name="Xavier R."/>
            <person name="Kuhn K."/>
            <person name="Stappenbeck T."/>
            <person name="Walker B."/>
            <person name="Young S."/>
            <person name="Zeng Q."/>
            <person name="Gargeya S."/>
            <person name="Fitzgerald M."/>
            <person name="Haas B."/>
            <person name="Abouelleil A."/>
            <person name="Allen A.W."/>
            <person name="Alvarado L."/>
            <person name="Arachchi H.M."/>
            <person name="Berlin A.M."/>
            <person name="Chapman S.B."/>
            <person name="Gainer-Dewar J."/>
            <person name="Goldberg J."/>
            <person name="Griggs A."/>
            <person name="Gujja S."/>
            <person name="Hansen M."/>
            <person name="Howarth C."/>
            <person name="Imamovic A."/>
            <person name="Ireland A."/>
            <person name="Larimer J."/>
            <person name="McCowan C."/>
            <person name="Murphy C."/>
            <person name="Pearson M."/>
            <person name="Poon T.W."/>
            <person name="Priest M."/>
            <person name="Roberts A."/>
            <person name="Saif S."/>
            <person name="Shea T."/>
            <person name="Sisk P."/>
            <person name="Sykes S."/>
            <person name="Wortman J."/>
            <person name="Nusbaum C."/>
            <person name="Birren B."/>
        </authorList>
    </citation>
    <scope>NUCLEOTIDE SEQUENCE [LARGE SCALE GENOMIC DNA]</scope>
    <source>
        <strain evidence="4">dnLKV3</strain>
    </source>
</reference>
<feature type="domain" description="DUF3868" evidence="2">
    <location>
        <begin position="7"/>
        <end position="98"/>
    </location>
</feature>
<dbReference type="Gene3D" id="1.25.40.10">
    <property type="entry name" value="Tetratricopeptide repeat domain"/>
    <property type="match status" value="1"/>
</dbReference>
<protein>
    <recommendedName>
        <fullName evidence="2">DUF3868 domain-containing protein</fullName>
    </recommendedName>
</protein>
<dbReference type="OrthoDB" id="1100173at2"/>
<evidence type="ECO:0000313" key="4">
    <source>
        <dbReference type="Proteomes" id="UP000014200"/>
    </source>
</evidence>
<gene>
    <name evidence="3" type="ORF">C802_03857</name>
</gene>
<name>R9I7N7_9BACT</name>
<keyword evidence="1" id="KW-0732">Signal</keyword>
<dbReference type="InterPro" id="IPR024480">
    <property type="entry name" value="DUF3868"/>
</dbReference>
<dbReference type="Pfam" id="PF12984">
    <property type="entry name" value="DUF3868"/>
    <property type="match status" value="1"/>
</dbReference>
<dbReference type="STRING" id="1235788.C802_03857"/>
<dbReference type="SUPFAM" id="SSF48452">
    <property type="entry name" value="TPR-like"/>
    <property type="match status" value="1"/>
</dbReference>
<feature type="signal peptide" evidence="1">
    <location>
        <begin position="1"/>
        <end position="23"/>
    </location>
</feature>
<evidence type="ECO:0000259" key="2">
    <source>
        <dbReference type="Pfam" id="PF12984"/>
    </source>
</evidence>
<dbReference type="Proteomes" id="UP000014200">
    <property type="component" value="Unassembled WGS sequence"/>
</dbReference>
<proteinExistence type="predicted"/>
<dbReference type="HOGENOM" id="CLU_026852_0_0_10"/>
<evidence type="ECO:0000313" key="3">
    <source>
        <dbReference type="EMBL" id="EOS09405.1"/>
    </source>
</evidence>
<dbReference type="PATRIC" id="fig|1235788.3.peg.3951"/>
<dbReference type="InterPro" id="IPR011990">
    <property type="entry name" value="TPR-like_helical_dom_sf"/>
</dbReference>
<dbReference type="RefSeq" id="WP_016278121.1">
    <property type="nucleotide sequence ID" value="NZ_JABVZU010000001.1"/>
</dbReference>
<dbReference type="AlphaFoldDB" id="R9I7N7"/>
<feature type="chain" id="PRO_5004483341" description="DUF3868 domain-containing protein" evidence="1">
    <location>
        <begin position="24"/>
        <end position="477"/>
    </location>
</feature>
<evidence type="ECO:0000256" key="1">
    <source>
        <dbReference type="SAM" id="SignalP"/>
    </source>
</evidence>
<organism evidence="3 4">
    <name type="scientific">Phocaeicola sartorii</name>
    <dbReference type="NCBI Taxonomy" id="671267"/>
    <lineage>
        <taxon>Bacteria</taxon>
        <taxon>Pseudomonadati</taxon>
        <taxon>Bacteroidota</taxon>
        <taxon>Bacteroidia</taxon>
        <taxon>Bacteroidales</taxon>
        <taxon>Bacteroidaceae</taxon>
        <taxon>Phocaeicola</taxon>
    </lineage>
</organism>